<gene>
    <name evidence="2" type="ORF">CFX1CAM_1609</name>
</gene>
<evidence type="ECO:0000313" key="2">
    <source>
        <dbReference type="EMBL" id="SMX54674.1"/>
    </source>
</evidence>
<dbReference type="AlphaFoldDB" id="A0A1Y6K4X1"/>
<accession>A0A1Y6K4X1</accession>
<dbReference type="InterPro" id="IPR052044">
    <property type="entry name" value="PKS_Associated_Protein"/>
</dbReference>
<dbReference type="InterPro" id="IPR013096">
    <property type="entry name" value="Cupin_2"/>
</dbReference>
<evidence type="ECO:0000259" key="1">
    <source>
        <dbReference type="Pfam" id="PF07883"/>
    </source>
</evidence>
<feature type="domain" description="Cupin type-2" evidence="1">
    <location>
        <begin position="39"/>
        <end position="106"/>
    </location>
</feature>
<dbReference type="Pfam" id="PF07883">
    <property type="entry name" value="Cupin_2"/>
    <property type="match status" value="1"/>
</dbReference>
<dbReference type="EMBL" id="LT859958">
    <property type="protein sequence ID" value="SMX54674.1"/>
    <property type="molecule type" value="Genomic_DNA"/>
</dbReference>
<dbReference type="InterPro" id="IPR011051">
    <property type="entry name" value="RmlC_Cupin_sf"/>
</dbReference>
<dbReference type="KEGG" id="abat:CFX1CAM_1609"/>
<dbReference type="InterPro" id="IPR014710">
    <property type="entry name" value="RmlC-like_jellyroll"/>
</dbReference>
<proteinExistence type="predicted"/>
<dbReference type="Proteomes" id="UP000195514">
    <property type="component" value="Chromosome I"/>
</dbReference>
<dbReference type="Gene3D" id="2.60.120.10">
    <property type="entry name" value="Jelly Rolls"/>
    <property type="match status" value="1"/>
</dbReference>
<organism evidence="2 3">
    <name type="scientific">Candidatus Brevifilum fermentans</name>
    <dbReference type="NCBI Taxonomy" id="1986204"/>
    <lineage>
        <taxon>Bacteria</taxon>
        <taxon>Bacillati</taxon>
        <taxon>Chloroflexota</taxon>
        <taxon>Anaerolineae</taxon>
        <taxon>Anaerolineales</taxon>
        <taxon>Anaerolineaceae</taxon>
        <taxon>Candidatus Brevifilum</taxon>
    </lineage>
</organism>
<dbReference type="PANTHER" id="PTHR36114:SF1">
    <property type="entry name" value="16.7 KDA PROTEIN IN WHIE LOCUS"/>
    <property type="match status" value="1"/>
</dbReference>
<reference evidence="3" key="1">
    <citation type="submission" date="2017-05" db="EMBL/GenBank/DDBJ databases">
        <authorList>
            <person name="Kirkegaard R."/>
            <person name="Mcilroy J S."/>
        </authorList>
    </citation>
    <scope>NUCLEOTIDE SEQUENCE [LARGE SCALE GENOMIC DNA]</scope>
</reference>
<dbReference type="RefSeq" id="WP_087862500.1">
    <property type="nucleotide sequence ID" value="NZ_LT859958.1"/>
</dbReference>
<name>A0A1Y6K4X1_9CHLR</name>
<sequence length="125" mass="13853">MKPIKNQDHPQPIHTPSGEIIQELLGLVAGGVNSHSLARVTIPPGKSCQPHFHKTSDESYLILYGTATMLINGIEFILHPWESVLIEPMDVHRVFNHGDEDLVFLAACVPAWQPGDSFDVETHQP</sequence>
<dbReference type="OrthoDB" id="9791637at2"/>
<keyword evidence="3" id="KW-1185">Reference proteome</keyword>
<dbReference type="SUPFAM" id="SSF51182">
    <property type="entry name" value="RmlC-like cupins"/>
    <property type="match status" value="1"/>
</dbReference>
<evidence type="ECO:0000313" key="3">
    <source>
        <dbReference type="Proteomes" id="UP000195514"/>
    </source>
</evidence>
<dbReference type="CDD" id="cd02214">
    <property type="entry name" value="cupin_MJ1618"/>
    <property type="match status" value="1"/>
</dbReference>
<dbReference type="PANTHER" id="PTHR36114">
    <property type="entry name" value="16.7 KDA PROTEIN IN WHIE LOCUS"/>
    <property type="match status" value="1"/>
</dbReference>
<protein>
    <recommendedName>
        <fullName evidence="1">Cupin type-2 domain-containing protein</fullName>
    </recommendedName>
</protein>